<evidence type="ECO:0000256" key="1">
    <source>
        <dbReference type="SAM" id="SignalP"/>
    </source>
</evidence>
<proteinExistence type="predicted"/>
<sequence length="127" mass="14656">MMLMMLLMMVVVVVVPVGSMQFLASVLPPLLPRSNRLLLPSSDETVRRLSASGWHMDELELDQQREVIGRYVRMGATDHLVLPQPVGRDGPEQPERYHALLRVEYVIDNTFKFECIICIWHYIFTVC</sequence>
<evidence type="ECO:0000313" key="2">
    <source>
        <dbReference type="EMBL" id="MBW31010.1"/>
    </source>
</evidence>
<keyword evidence="1" id="KW-0732">Signal</keyword>
<reference evidence="2" key="1">
    <citation type="submission" date="2018-01" db="EMBL/GenBank/DDBJ databases">
        <title>An insight into the sialome of Amazonian anophelines.</title>
        <authorList>
            <person name="Ribeiro J.M."/>
            <person name="Scarpassa V."/>
            <person name="Calvo E."/>
        </authorList>
    </citation>
    <scope>NUCLEOTIDE SEQUENCE</scope>
    <source>
        <tissue evidence="2">Salivary glands</tissue>
    </source>
</reference>
<feature type="signal peptide" evidence="1">
    <location>
        <begin position="1"/>
        <end position="19"/>
    </location>
</feature>
<dbReference type="EMBL" id="GGFM01010259">
    <property type="protein sequence ID" value="MBW31010.1"/>
    <property type="molecule type" value="Transcribed_RNA"/>
</dbReference>
<dbReference type="AlphaFoldDB" id="A0A2M3ZRD8"/>
<feature type="chain" id="PRO_5014630206" evidence="1">
    <location>
        <begin position="20"/>
        <end position="127"/>
    </location>
</feature>
<protein>
    <submittedName>
        <fullName evidence="2">Putative secreted peptide</fullName>
    </submittedName>
</protein>
<organism evidence="2">
    <name type="scientific">Anopheles braziliensis</name>
    <dbReference type="NCBI Taxonomy" id="58242"/>
    <lineage>
        <taxon>Eukaryota</taxon>
        <taxon>Metazoa</taxon>
        <taxon>Ecdysozoa</taxon>
        <taxon>Arthropoda</taxon>
        <taxon>Hexapoda</taxon>
        <taxon>Insecta</taxon>
        <taxon>Pterygota</taxon>
        <taxon>Neoptera</taxon>
        <taxon>Endopterygota</taxon>
        <taxon>Diptera</taxon>
        <taxon>Nematocera</taxon>
        <taxon>Culicoidea</taxon>
        <taxon>Culicidae</taxon>
        <taxon>Anophelinae</taxon>
        <taxon>Anopheles</taxon>
    </lineage>
</organism>
<name>A0A2M3ZRD8_9DIPT</name>
<accession>A0A2M3ZRD8</accession>